<reference evidence="5 6" key="1">
    <citation type="submission" date="2019-08" db="EMBL/GenBank/DDBJ databases">
        <title>Draft genome sequence of Ulvibacter marinus type strain NBRC 109484.</title>
        <authorList>
            <person name="Kawano K."/>
            <person name="Ushijima N."/>
            <person name="Kihara M."/>
            <person name="Itoh H."/>
        </authorList>
    </citation>
    <scope>NUCLEOTIDE SEQUENCE [LARGE SCALE GENOMIC DNA]</scope>
    <source>
        <strain evidence="5 6">NBRC 109484</strain>
    </source>
</reference>
<protein>
    <recommendedName>
        <fullName evidence="4">IRG-type G domain-containing protein</fullName>
    </recommendedName>
</protein>
<keyword evidence="3" id="KW-0342">GTP-binding</keyword>
<feature type="domain" description="IRG-type G" evidence="4">
    <location>
        <begin position="25"/>
        <end position="195"/>
    </location>
</feature>
<dbReference type="OrthoDB" id="9255830at2"/>
<dbReference type="EMBL" id="BKCG01000002">
    <property type="protein sequence ID" value="GER59293.1"/>
    <property type="molecule type" value="Genomic_DNA"/>
</dbReference>
<evidence type="ECO:0000313" key="5">
    <source>
        <dbReference type="EMBL" id="GER59293.1"/>
    </source>
</evidence>
<dbReference type="SUPFAM" id="SSF52540">
    <property type="entry name" value="P-loop containing nucleoside triphosphate hydrolases"/>
    <property type="match status" value="1"/>
</dbReference>
<dbReference type="InterPro" id="IPR027417">
    <property type="entry name" value="P-loop_NTPase"/>
</dbReference>
<sequence length="368" mass="41464">MENENFDLNEVLKKFKKDLESFKNAKIKCGIIGRSGTGKSSLINAIAGEEVAEVGEIETTMNVNEPIEHGGLLFYDLPGCSTSNFPKENYINEFNIQEFDCVILVTADRFYEDDLYLIQELIRIKKPVYAVRTKIDFSVDRGLKRGISEKETYDKIYNNLTENLKGYRVKGIYLTSSDFPSEYDLSKLLEDIYSSLNNFKKERFIADINITSKNILLDKRKIADKIVSRYSALAAGNGLNPIPGLDIGVDITLMIKLSKEIQSIYGLNKEQQEYNLQLLDKKSAKLIATKVLQYTARFGGKEAIMILLKKASTTLAAKTASKWIPFVGPIIAAGIGFKMTSWIGNDMIEEAELIAQETFNSFKKTENN</sequence>
<dbReference type="AlphaFoldDB" id="A0A5J4J0J4"/>
<dbReference type="PANTHER" id="PTHR32341:SF17">
    <property type="entry name" value="IRG-TYPE G DOMAIN-CONTAINING PROTEIN"/>
    <property type="match status" value="1"/>
</dbReference>
<evidence type="ECO:0000256" key="1">
    <source>
        <dbReference type="ARBA" id="ARBA00022741"/>
    </source>
</evidence>
<dbReference type="InterPro" id="IPR051515">
    <property type="entry name" value="IRG"/>
</dbReference>
<dbReference type="Proteomes" id="UP000326509">
    <property type="component" value="Unassembled WGS sequence"/>
</dbReference>
<evidence type="ECO:0000256" key="3">
    <source>
        <dbReference type="ARBA" id="ARBA00023134"/>
    </source>
</evidence>
<keyword evidence="2" id="KW-0378">Hydrolase</keyword>
<comment type="caution">
    <text evidence="5">The sequence shown here is derived from an EMBL/GenBank/DDBJ whole genome shotgun (WGS) entry which is preliminary data.</text>
</comment>
<proteinExistence type="predicted"/>
<dbReference type="InterPro" id="IPR030385">
    <property type="entry name" value="G_IRG_dom"/>
</dbReference>
<dbReference type="PANTHER" id="PTHR32341">
    <property type="entry name" value="INTERFERON-INDUCIBLE GTPASE"/>
    <property type="match status" value="1"/>
</dbReference>
<dbReference type="GO" id="GO:0016020">
    <property type="term" value="C:membrane"/>
    <property type="evidence" value="ECO:0007669"/>
    <property type="project" value="InterPro"/>
</dbReference>
<keyword evidence="6" id="KW-1185">Reference proteome</keyword>
<dbReference type="InterPro" id="IPR007743">
    <property type="entry name" value="Immunity-related_GTPase-like"/>
</dbReference>
<dbReference type="Gene3D" id="3.40.50.300">
    <property type="entry name" value="P-loop containing nucleotide triphosphate hydrolases"/>
    <property type="match status" value="1"/>
</dbReference>
<evidence type="ECO:0000313" key="6">
    <source>
        <dbReference type="Proteomes" id="UP000326509"/>
    </source>
</evidence>
<keyword evidence="1" id="KW-0547">Nucleotide-binding</keyword>
<dbReference type="GO" id="GO:0005525">
    <property type="term" value="F:GTP binding"/>
    <property type="evidence" value="ECO:0007669"/>
    <property type="project" value="UniProtKB-KW"/>
</dbReference>
<gene>
    <name evidence="5" type="ORF">ULMA_14010</name>
</gene>
<accession>A0A5J4J0J4</accession>
<dbReference type="Pfam" id="PF05049">
    <property type="entry name" value="IIGP"/>
    <property type="match status" value="1"/>
</dbReference>
<dbReference type="PROSITE" id="PS51716">
    <property type="entry name" value="G_IRG"/>
    <property type="match status" value="1"/>
</dbReference>
<dbReference type="GO" id="GO:0003924">
    <property type="term" value="F:GTPase activity"/>
    <property type="evidence" value="ECO:0007669"/>
    <property type="project" value="TreeGrafter"/>
</dbReference>
<organism evidence="5 6">
    <name type="scientific">Patiriisocius marinus</name>
    <dbReference type="NCBI Taxonomy" id="1397112"/>
    <lineage>
        <taxon>Bacteria</taxon>
        <taxon>Pseudomonadati</taxon>
        <taxon>Bacteroidota</taxon>
        <taxon>Flavobacteriia</taxon>
        <taxon>Flavobacteriales</taxon>
        <taxon>Flavobacteriaceae</taxon>
        <taxon>Patiriisocius</taxon>
    </lineage>
</organism>
<evidence type="ECO:0000259" key="4">
    <source>
        <dbReference type="PROSITE" id="PS51716"/>
    </source>
</evidence>
<dbReference type="RefSeq" id="WP_151673427.1">
    <property type="nucleotide sequence ID" value="NZ_BKCG01000002.1"/>
</dbReference>
<evidence type="ECO:0000256" key="2">
    <source>
        <dbReference type="ARBA" id="ARBA00022801"/>
    </source>
</evidence>
<name>A0A5J4J0J4_9FLAO</name>